<dbReference type="Ensembl" id="ENSEAST00005049894.1">
    <property type="protein sequence ID" value="ENSEASP00005040413.1"/>
    <property type="gene ID" value="ENSEASG00005029742.1"/>
</dbReference>
<dbReference type="AlphaFoldDB" id="A0A9L0IHP9"/>
<dbReference type="PIRSF" id="PIRSF002541">
    <property type="entry name" value="Seminal_plasma_PDC-109"/>
    <property type="match status" value="1"/>
</dbReference>
<dbReference type="PANTHER" id="PTHR22918">
    <property type="entry name" value="SEMINAL PLASMA PROTEIN"/>
    <property type="match status" value="1"/>
</dbReference>
<keyword evidence="3" id="KW-0964">Secreted</keyword>
<evidence type="ECO:0000256" key="5">
    <source>
        <dbReference type="ARBA" id="ARBA00023157"/>
    </source>
</evidence>
<gene>
    <name evidence="10" type="primary">LOC106848412</name>
</gene>
<dbReference type="InterPro" id="IPR051666">
    <property type="entry name" value="SP_Capacitation_Regulator"/>
</dbReference>
<comment type="similarity">
    <text evidence="2">Belongs to the seminal plasma protein family.</text>
</comment>
<dbReference type="GeneTree" id="ENSGT00940000164580"/>
<protein>
    <recommendedName>
        <fullName evidence="9">Fibronectin type-II domain-containing protein</fullName>
    </recommendedName>
</protein>
<keyword evidence="11" id="KW-1185">Reference proteome</keyword>
<sequence>MFSVPARQAAMAPRLGIFLIWAGACIFLQLDHVDGDLQTTGADHSTTVNPDQQLIMTKHSATVTPENKCVFPFNYRGYRYYDCTRTDSFYRWCSLTGTYSGSWKYCAATDYAKCVFPFVYRGQTYDRCTTDGSLFRISWCSVTPNYDHHGAWKYC</sequence>
<dbReference type="GO" id="GO:0033700">
    <property type="term" value="P:phospholipid efflux"/>
    <property type="evidence" value="ECO:0007669"/>
    <property type="project" value="UniProtKB-ARBA"/>
</dbReference>
<feature type="disulfide bond" evidence="7">
    <location>
        <begin position="114"/>
        <end position="140"/>
    </location>
</feature>
<dbReference type="InterPro" id="IPR016356">
    <property type="entry name" value="Seminal_plasma_PDC-109-like"/>
</dbReference>
<keyword evidence="4" id="KW-0677">Repeat</keyword>
<dbReference type="SUPFAM" id="SSF57440">
    <property type="entry name" value="Kringle-like"/>
    <property type="match status" value="2"/>
</dbReference>
<dbReference type="FunFam" id="2.10.10.10:FF:000003">
    <property type="entry name" value="binder of sperm protein homolog 1"/>
    <property type="match status" value="1"/>
</dbReference>
<feature type="disulfide bond" evidence="7">
    <location>
        <begin position="128"/>
        <end position="155"/>
    </location>
</feature>
<dbReference type="PANTHER" id="PTHR22918:SF3">
    <property type="entry name" value="SEMINAL PLASMA PROTEIN HSP-1"/>
    <property type="match status" value="1"/>
</dbReference>
<dbReference type="GO" id="GO:0008201">
    <property type="term" value="F:heparin binding"/>
    <property type="evidence" value="ECO:0007669"/>
    <property type="project" value="TreeGrafter"/>
</dbReference>
<accession>A0A9L0IHP9</accession>
<evidence type="ECO:0000256" key="7">
    <source>
        <dbReference type="PROSITE-ProRule" id="PRU00479"/>
    </source>
</evidence>
<dbReference type="Gene3D" id="2.10.10.10">
    <property type="entry name" value="Fibronectin, type II, collagen-binding"/>
    <property type="match status" value="2"/>
</dbReference>
<organism evidence="10 11">
    <name type="scientific">Equus asinus</name>
    <name type="common">Donkey</name>
    <name type="synonym">Equus africanus asinus</name>
    <dbReference type="NCBI Taxonomy" id="9793"/>
    <lineage>
        <taxon>Eukaryota</taxon>
        <taxon>Metazoa</taxon>
        <taxon>Chordata</taxon>
        <taxon>Craniata</taxon>
        <taxon>Vertebrata</taxon>
        <taxon>Euteleostomi</taxon>
        <taxon>Mammalia</taxon>
        <taxon>Eutheria</taxon>
        <taxon>Laurasiatheria</taxon>
        <taxon>Perissodactyla</taxon>
        <taxon>Equidae</taxon>
        <taxon>Equus</taxon>
    </lineage>
</organism>
<dbReference type="Proteomes" id="UP000694387">
    <property type="component" value="Chromosome 26"/>
</dbReference>
<evidence type="ECO:0000313" key="10">
    <source>
        <dbReference type="Ensembl" id="ENSEASP00005040413.1"/>
    </source>
</evidence>
<dbReference type="GO" id="GO:0005615">
    <property type="term" value="C:extracellular space"/>
    <property type="evidence" value="ECO:0007669"/>
    <property type="project" value="InterPro"/>
</dbReference>
<dbReference type="InterPro" id="IPR013806">
    <property type="entry name" value="Kringle-like"/>
</dbReference>
<dbReference type="PROSITE" id="PS51092">
    <property type="entry name" value="FN2_2"/>
    <property type="match status" value="2"/>
</dbReference>
<reference evidence="10" key="3">
    <citation type="submission" date="2025-09" db="UniProtKB">
        <authorList>
            <consortium name="Ensembl"/>
        </authorList>
    </citation>
    <scope>IDENTIFICATION</scope>
</reference>
<keyword evidence="8" id="KW-0732">Signal</keyword>
<proteinExistence type="inferred from homology"/>
<dbReference type="GO" id="GO:0048240">
    <property type="term" value="P:sperm capacitation"/>
    <property type="evidence" value="ECO:0007669"/>
    <property type="project" value="InterPro"/>
</dbReference>
<feature type="signal peptide" evidence="8">
    <location>
        <begin position="1"/>
        <end position="35"/>
    </location>
</feature>
<feature type="chain" id="PRO_5040163453" description="Fibronectin type-II domain-containing protein" evidence="8">
    <location>
        <begin position="36"/>
        <end position="155"/>
    </location>
</feature>
<name>A0A9L0IHP9_EQUAS</name>
<dbReference type="Pfam" id="PF00040">
    <property type="entry name" value="fn2"/>
    <property type="match status" value="2"/>
</dbReference>
<comment type="subcellular location">
    <subcellularLocation>
        <location evidence="1">Secreted</location>
    </subcellularLocation>
</comment>
<dbReference type="PRINTS" id="PR00013">
    <property type="entry name" value="FNTYPEII"/>
</dbReference>
<evidence type="ECO:0000256" key="8">
    <source>
        <dbReference type="SAM" id="SignalP"/>
    </source>
</evidence>
<dbReference type="SMART" id="SM00059">
    <property type="entry name" value="FN2"/>
    <property type="match status" value="2"/>
</dbReference>
<comment type="caution">
    <text evidence="7">Lacks conserved residue(s) required for the propagation of feature annotation.</text>
</comment>
<keyword evidence="5 7" id="KW-1015">Disulfide bond</keyword>
<dbReference type="InterPro" id="IPR036943">
    <property type="entry name" value="FN_type2_sf"/>
</dbReference>
<keyword evidence="6" id="KW-0278">Fertilization</keyword>
<evidence type="ECO:0000256" key="6">
    <source>
        <dbReference type="ARBA" id="ARBA00023279"/>
    </source>
</evidence>
<reference evidence="10 11" key="1">
    <citation type="journal article" date="2020" name="Nat. Commun.">
        <title>Donkey genomes provide new insights into domestication and selection for coat color.</title>
        <authorList>
            <person name="Wang"/>
            <person name="C."/>
            <person name="Li"/>
            <person name="H."/>
            <person name="Guo"/>
            <person name="Y."/>
            <person name="Huang"/>
            <person name="J."/>
            <person name="Sun"/>
            <person name="Y."/>
            <person name="Min"/>
            <person name="J."/>
            <person name="Wang"/>
            <person name="J."/>
            <person name="Fang"/>
            <person name="X."/>
            <person name="Zhao"/>
            <person name="Z."/>
            <person name="Wang"/>
            <person name="S."/>
            <person name="Zhang"/>
            <person name="Y."/>
            <person name="Liu"/>
            <person name="Q."/>
            <person name="Jiang"/>
            <person name="Q."/>
            <person name="Wang"/>
            <person name="X."/>
            <person name="Guo"/>
            <person name="Y."/>
            <person name="Yang"/>
            <person name="C."/>
            <person name="Wang"/>
            <person name="Y."/>
            <person name="Tian"/>
            <person name="F."/>
            <person name="Zhuang"/>
            <person name="G."/>
            <person name="Fan"/>
            <person name="Y."/>
            <person name="Gao"/>
            <person name="Q."/>
            <person name="Li"/>
            <person name="Y."/>
            <person name="Ju"/>
            <person name="Z."/>
            <person name="Li"/>
            <person name="J."/>
            <person name="Li"/>
            <person name="R."/>
            <person name="Hou"/>
            <person name="M."/>
            <person name="Yang"/>
            <person name="G."/>
            <person name="Liu"/>
            <person name="G."/>
            <person name="Liu"/>
            <person name="W."/>
            <person name="Guo"/>
            <person name="J."/>
            <person name="Pan"/>
            <person name="S."/>
            <person name="Fan"/>
            <person name="G."/>
            <person name="Zhang"/>
            <person name="W."/>
            <person name="Zhang"/>
            <person name="R."/>
            <person name="Yu"/>
            <person name="J."/>
            <person name="Zhang"/>
            <person name="X."/>
            <person name="Yin"/>
            <person name="Q."/>
            <person name="Ji"/>
            <person name="C."/>
            <person name="Jin"/>
            <person name="Y."/>
            <person name="Yue"/>
            <person name="G."/>
            <person name="Liu"/>
            <person name="M."/>
            <person name="Xu"/>
            <person name="J."/>
            <person name="Liu"/>
            <person name="S."/>
            <person name="Jordana"/>
            <person name="J."/>
            <person name="Noce"/>
            <person name="A."/>
            <person name="Amills"/>
            <person name="M."/>
            <person name="Wu"/>
            <person name="D.D."/>
            <person name="Li"/>
            <person name="S."/>
            <person name="Zhou"/>
            <person name="X. and Zhong"/>
            <person name="J."/>
        </authorList>
    </citation>
    <scope>NUCLEOTIDE SEQUENCE [LARGE SCALE GENOMIC DNA]</scope>
</reference>
<evidence type="ECO:0000256" key="1">
    <source>
        <dbReference type="ARBA" id="ARBA00004613"/>
    </source>
</evidence>
<feature type="domain" description="Fibronectin type-II" evidence="9">
    <location>
        <begin position="64"/>
        <end position="108"/>
    </location>
</feature>
<dbReference type="PROSITE" id="PS51257">
    <property type="entry name" value="PROKAR_LIPOPROTEIN"/>
    <property type="match status" value="1"/>
</dbReference>
<evidence type="ECO:0000256" key="4">
    <source>
        <dbReference type="ARBA" id="ARBA00022737"/>
    </source>
</evidence>
<evidence type="ECO:0000256" key="3">
    <source>
        <dbReference type="ARBA" id="ARBA00022525"/>
    </source>
</evidence>
<evidence type="ECO:0000313" key="11">
    <source>
        <dbReference type="Proteomes" id="UP000694387"/>
    </source>
</evidence>
<dbReference type="GO" id="GO:0007338">
    <property type="term" value="P:single fertilization"/>
    <property type="evidence" value="ECO:0007669"/>
    <property type="project" value="UniProtKB-KW"/>
</dbReference>
<evidence type="ECO:0000259" key="9">
    <source>
        <dbReference type="PROSITE" id="PS51092"/>
    </source>
</evidence>
<dbReference type="GO" id="GO:1902492">
    <property type="term" value="P:positive regulation of sperm capacitation"/>
    <property type="evidence" value="ECO:0007669"/>
    <property type="project" value="UniProtKB-ARBA"/>
</dbReference>
<dbReference type="FunFam" id="2.10.10.10:FF:000005">
    <property type="entry name" value="Epididymal sperm binding protein 1"/>
    <property type="match status" value="1"/>
</dbReference>
<evidence type="ECO:0000256" key="2">
    <source>
        <dbReference type="ARBA" id="ARBA00010011"/>
    </source>
</evidence>
<dbReference type="PROSITE" id="PS00023">
    <property type="entry name" value="FN2_1"/>
    <property type="match status" value="1"/>
</dbReference>
<dbReference type="CDD" id="cd00062">
    <property type="entry name" value="FN2"/>
    <property type="match status" value="2"/>
</dbReference>
<reference evidence="10" key="2">
    <citation type="submission" date="2025-08" db="UniProtKB">
        <authorList>
            <consortium name="Ensembl"/>
        </authorList>
    </citation>
    <scope>IDENTIFICATION</scope>
</reference>
<dbReference type="InterPro" id="IPR000562">
    <property type="entry name" value="FN_type2_dom"/>
</dbReference>
<dbReference type="GO" id="GO:0009986">
    <property type="term" value="C:cell surface"/>
    <property type="evidence" value="ECO:0007669"/>
    <property type="project" value="TreeGrafter"/>
</dbReference>
<feature type="domain" description="Fibronectin type-II" evidence="9">
    <location>
        <begin position="109"/>
        <end position="155"/>
    </location>
</feature>